<protein>
    <submittedName>
        <fullName evidence="1">Uncharacterized protein</fullName>
    </submittedName>
</protein>
<organism evidence="1 2">
    <name type="scientific">Rubrobacter marinus</name>
    <dbReference type="NCBI Taxonomy" id="2653852"/>
    <lineage>
        <taxon>Bacteria</taxon>
        <taxon>Bacillati</taxon>
        <taxon>Actinomycetota</taxon>
        <taxon>Rubrobacteria</taxon>
        <taxon>Rubrobacterales</taxon>
        <taxon>Rubrobacteraceae</taxon>
        <taxon>Rubrobacter</taxon>
    </lineage>
</organism>
<dbReference type="EMBL" id="CP045121">
    <property type="protein sequence ID" value="QIN78418.1"/>
    <property type="molecule type" value="Genomic_DNA"/>
</dbReference>
<evidence type="ECO:0000313" key="2">
    <source>
        <dbReference type="Proteomes" id="UP000502706"/>
    </source>
</evidence>
<proteinExistence type="predicted"/>
<evidence type="ECO:0000313" key="1">
    <source>
        <dbReference type="EMBL" id="QIN78418.1"/>
    </source>
</evidence>
<dbReference type="Proteomes" id="UP000502706">
    <property type="component" value="Chromosome"/>
</dbReference>
<name>A0A6G8PW33_9ACTN</name>
<dbReference type="KEGG" id="rmar:GBA65_07635"/>
<keyword evidence="2" id="KW-1185">Reference proteome</keyword>
<dbReference type="RefSeq" id="WP_166396092.1">
    <property type="nucleotide sequence ID" value="NZ_CP045121.1"/>
</dbReference>
<dbReference type="AlphaFoldDB" id="A0A6G8PW33"/>
<gene>
    <name evidence="1" type="ORF">GBA65_07635</name>
</gene>
<accession>A0A6G8PW33</accession>
<reference evidence="1 2" key="1">
    <citation type="submission" date="2019-10" db="EMBL/GenBank/DDBJ databases">
        <title>Rubrobacter sp nov SCSIO 52915 isolated from a deep-sea sediment in the South China Sea.</title>
        <authorList>
            <person name="Chen R.W."/>
        </authorList>
    </citation>
    <scope>NUCLEOTIDE SEQUENCE [LARGE SCALE GENOMIC DNA]</scope>
    <source>
        <strain evidence="1 2">SCSIO 52915</strain>
    </source>
</reference>
<sequence length="117" mass="13009">MMKNGATGTVRFGDRREEGTRRLLSLLREKLEEAHDAGEAVLKLEPEDLRGLCLRAGIAEEDAASAFRALVRANLVRLRGRWREGASAARAPIYVERLVDGGPREWGTGRLREPKEG</sequence>